<evidence type="ECO:0000256" key="3">
    <source>
        <dbReference type="ARBA" id="ARBA00011738"/>
    </source>
</evidence>
<dbReference type="OrthoDB" id="2414662at2759"/>
<gene>
    <name evidence="13" type="primary">105618986</name>
</gene>
<dbReference type="InterPro" id="IPR004839">
    <property type="entry name" value="Aminotransferase_I/II_large"/>
</dbReference>
<dbReference type="EMBL" id="ADTU01013272">
    <property type="status" value="NOT_ANNOTATED_CDS"/>
    <property type="molecule type" value="Genomic_DNA"/>
</dbReference>
<dbReference type="KEGG" id="acep:105618986"/>
<dbReference type="GO" id="GO:0097053">
    <property type="term" value="P:L-kynurenine catabolic process"/>
    <property type="evidence" value="ECO:0007669"/>
    <property type="project" value="UniProtKB-UniPathway"/>
</dbReference>
<evidence type="ECO:0000256" key="11">
    <source>
        <dbReference type="SAM" id="SignalP"/>
    </source>
</evidence>
<feature type="signal peptide" evidence="11">
    <location>
        <begin position="1"/>
        <end position="16"/>
    </location>
</feature>
<dbReference type="InterPro" id="IPR051326">
    <property type="entry name" value="Kynurenine-oxoglutarate_AT"/>
</dbReference>
<comment type="subunit">
    <text evidence="3">Homodimer.</text>
</comment>
<comment type="cofactor">
    <cofactor evidence="1">
        <name>pyridoxal 5'-phosphate</name>
        <dbReference type="ChEBI" id="CHEBI:597326"/>
    </cofactor>
</comment>
<keyword evidence="11" id="KW-0732">Signal</keyword>
<dbReference type="FunFam" id="3.90.1150.10:FF:000275">
    <property type="entry name" value="kynurenine--oxoglutarate transaminase 1"/>
    <property type="match status" value="1"/>
</dbReference>
<dbReference type="AlphaFoldDB" id="A0A158NEE8"/>
<evidence type="ECO:0000256" key="6">
    <source>
        <dbReference type="ARBA" id="ARBA00022898"/>
    </source>
</evidence>
<dbReference type="FunFam" id="3.90.1150.10:FF:000021">
    <property type="entry name" value="Kynurenine--oxoglutarate transaminase 3"/>
    <property type="match status" value="1"/>
</dbReference>
<keyword evidence="4" id="KW-0032">Aminotransferase</keyword>
<keyword evidence="8" id="KW-0456">Lyase</keyword>
<dbReference type="InParanoid" id="A0A158NEE8"/>
<sequence>MRNVTILFVLSMLTRACFLATSKTVSINTVRNIAGMSKFDLPNRWKGNEKSVWVEYLQLSLQYKPLNLGQGFPDYHAPKNLTNALIAVAKSDNPLMQQYTRGFGHPRLVNAIAKFYSKFISHDLDPNKEVLITAGAYEALYSSLQGHTNPGDEWIIIEPFFDCYVPMVQSAGGIPKYIALKPKCTSSTVTSSDWVFDRKEMECLFNKKTKGIIINNPHNPTGKVFTLDELQFIADLAKKWNILVISDEVYEHMVYEPKKHIRIATLPDMYKRTITIGSAGKTFSVTGWKIGWAYGPANLLYNLQVVHQNSVYVCNTPMQEAIAIGFELEMERLGQPDCYFRSLAMELLPKRDYMAKFLREVGMIPTIPDGGYFMLVNWSALENKTKLHEETDANKDYRFTKWMTKNVGLQGIPPTAFYSPEHKTLAEYYVRYCFIKKDENLKAAAKILKKWVSQ</sequence>
<reference evidence="14" key="1">
    <citation type="journal article" date="2011" name="PLoS Genet.">
        <title>The genome sequence of the leaf-cutter ant Atta cephalotes reveals insights into its obligate symbiotic lifestyle.</title>
        <authorList>
            <person name="Suen G."/>
            <person name="Teiling C."/>
            <person name="Li L."/>
            <person name="Holt C."/>
            <person name="Abouheif E."/>
            <person name="Bornberg-Bauer E."/>
            <person name="Bouffard P."/>
            <person name="Caldera E.J."/>
            <person name="Cash E."/>
            <person name="Cavanaugh A."/>
            <person name="Denas O."/>
            <person name="Elhaik E."/>
            <person name="Fave M.J."/>
            <person name="Gadau J."/>
            <person name="Gibson J.D."/>
            <person name="Graur D."/>
            <person name="Grubbs K.J."/>
            <person name="Hagen D.E."/>
            <person name="Harkins T.T."/>
            <person name="Helmkampf M."/>
            <person name="Hu H."/>
            <person name="Johnson B.R."/>
            <person name="Kim J."/>
            <person name="Marsh S.E."/>
            <person name="Moeller J.A."/>
            <person name="Munoz-Torres M.C."/>
            <person name="Murphy M.C."/>
            <person name="Naughton M.C."/>
            <person name="Nigam S."/>
            <person name="Overson R."/>
            <person name="Rajakumar R."/>
            <person name="Reese J.T."/>
            <person name="Scott J.J."/>
            <person name="Smith C.R."/>
            <person name="Tao S."/>
            <person name="Tsutsui N.D."/>
            <person name="Viljakainen L."/>
            <person name="Wissler L."/>
            <person name="Yandell M.D."/>
            <person name="Zimmer F."/>
            <person name="Taylor J."/>
            <person name="Slater S.C."/>
            <person name="Clifton S.W."/>
            <person name="Warren W.C."/>
            <person name="Elsik C.G."/>
            <person name="Smith C.D."/>
            <person name="Weinstock G.M."/>
            <person name="Gerardo N.M."/>
            <person name="Currie C.R."/>
        </authorList>
    </citation>
    <scope>NUCLEOTIDE SEQUENCE [LARGE SCALE GENOMIC DNA]</scope>
</reference>
<comment type="pathway">
    <text evidence="9">Amino-acid degradation; L-kynurenine degradation; kynurenate from L-kynurenine: step 1/2.</text>
</comment>
<dbReference type="SUPFAM" id="SSF53383">
    <property type="entry name" value="PLP-dependent transferases"/>
    <property type="match status" value="1"/>
</dbReference>
<evidence type="ECO:0000256" key="5">
    <source>
        <dbReference type="ARBA" id="ARBA00022679"/>
    </source>
</evidence>
<dbReference type="Gene3D" id="3.90.1150.10">
    <property type="entry name" value="Aspartate Aminotransferase, domain 1"/>
    <property type="match status" value="1"/>
</dbReference>
<evidence type="ECO:0000313" key="13">
    <source>
        <dbReference type="EnsemblMetazoa" id="XP_012055906.1"/>
    </source>
</evidence>
<dbReference type="Proteomes" id="UP000005205">
    <property type="component" value="Unassembled WGS sequence"/>
</dbReference>
<dbReference type="GO" id="GO:0047804">
    <property type="term" value="F:cysteine-S-conjugate beta-lyase activity"/>
    <property type="evidence" value="ECO:0007669"/>
    <property type="project" value="UniProtKB-EC"/>
</dbReference>
<evidence type="ECO:0000259" key="12">
    <source>
        <dbReference type="Pfam" id="PF00155"/>
    </source>
</evidence>
<keyword evidence="6" id="KW-0663">Pyridoxal phosphate</keyword>
<feature type="chain" id="PRO_5007629042" description="Aminotransferase class I/classII large domain-containing protein" evidence="11">
    <location>
        <begin position="17"/>
        <end position="454"/>
    </location>
</feature>
<name>A0A158NEE8_ATTCE</name>
<dbReference type="FunFam" id="3.40.640.10:FF:000024">
    <property type="entry name" value="Kynurenine--oxoglutarate transaminase 3"/>
    <property type="match status" value="1"/>
</dbReference>
<dbReference type="CDD" id="cd00609">
    <property type="entry name" value="AAT_like"/>
    <property type="match status" value="1"/>
</dbReference>
<evidence type="ECO:0000256" key="2">
    <source>
        <dbReference type="ARBA" id="ARBA00007441"/>
    </source>
</evidence>
<dbReference type="EnsemblMetazoa" id="XM_012200516.1">
    <property type="protein sequence ID" value="XP_012055906.1"/>
    <property type="gene ID" value="LOC105618986"/>
</dbReference>
<dbReference type="eggNOG" id="KOG0257">
    <property type="taxonomic scope" value="Eukaryota"/>
</dbReference>
<dbReference type="GO" id="GO:0016212">
    <property type="term" value="F:kynurenine-oxoglutarate transaminase activity"/>
    <property type="evidence" value="ECO:0007669"/>
    <property type="project" value="TreeGrafter"/>
</dbReference>
<feature type="domain" description="Aminotransferase class I/classII large" evidence="12">
    <location>
        <begin position="65"/>
        <end position="446"/>
    </location>
</feature>
<comment type="similarity">
    <text evidence="2">Belongs to the class-I pyridoxal-phosphate-dependent aminotransferase family.</text>
</comment>
<dbReference type="GO" id="GO:0005739">
    <property type="term" value="C:mitochondrion"/>
    <property type="evidence" value="ECO:0007669"/>
    <property type="project" value="TreeGrafter"/>
</dbReference>
<organism evidence="13 14">
    <name type="scientific">Atta cephalotes</name>
    <name type="common">Leafcutter ant</name>
    <dbReference type="NCBI Taxonomy" id="12957"/>
    <lineage>
        <taxon>Eukaryota</taxon>
        <taxon>Metazoa</taxon>
        <taxon>Ecdysozoa</taxon>
        <taxon>Arthropoda</taxon>
        <taxon>Hexapoda</taxon>
        <taxon>Insecta</taxon>
        <taxon>Pterygota</taxon>
        <taxon>Neoptera</taxon>
        <taxon>Endopterygota</taxon>
        <taxon>Hymenoptera</taxon>
        <taxon>Apocrita</taxon>
        <taxon>Aculeata</taxon>
        <taxon>Formicoidea</taxon>
        <taxon>Formicidae</taxon>
        <taxon>Myrmicinae</taxon>
        <taxon>Atta</taxon>
    </lineage>
</organism>
<proteinExistence type="inferred from homology"/>
<dbReference type="PANTHER" id="PTHR43807">
    <property type="entry name" value="FI04487P"/>
    <property type="match status" value="1"/>
</dbReference>
<dbReference type="InterPro" id="IPR015424">
    <property type="entry name" value="PyrdxlP-dep_Trfase"/>
</dbReference>
<comment type="catalytic activity">
    <reaction evidence="10">
        <text>an S-substituted L-cysteine + H2O = a thiol + pyruvate + NH4(+)</text>
        <dbReference type="Rhea" id="RHEA:18121"/>
        <dbReference type="ChEBI" id="CHEBI:15361"/>
        <dbReference type="ChEBI" id="CHEBI:15377"/>
        <dbReference type="ChEBI" id="CHEBI:28938"/>
        <dbReference type="ChEBI" id="CHEBI:29256"/>
        <dbReference type="ChEBI" id="CHEBI:58717"/>
        <dbReference type="EC" id="4.4.1.13"/>
    </reaction>
    <physiologicalReaction direction="left-to-right" evidence="10">
        <dbReference type="Rhea" id="RHEA:18122"/>
    </physiologicalReaction>
</comment>
<dbReference type="FunCoup" id="A0A158NEE8">
    <property type="interactions" value="1572"/>
</dbReference>
<dbReference type="Gene3D" id="3.40.640.10">
    <property type="entry name" value="Type I PLP-dependent aspartate aminotransferase-like (Major domain)"/>
    <property type="match status" value="1"/>
</dbReference>
<protein>
    <recommendedName>
        <fullName evidence="12">Aminotransferase class I/classII large domain-containing protein</fullName>
    </recommendedName>
</protein>
<dbReference type="PANTHER" id="PTHR43807:SF20">
    <property type="entry name" value="FI04487P"/>
    <property type="match status" value="1"/>
</dbReference>
<dbReference type="STRING" id="12957.A0A158NEE8"/>
<dbReference type="InterPro" id="IPR015421">
    <property type="entry name" value="PyrdxlP-dep_Trfase_major"/>
</dbReference>
<keyword evidence="7" id="KW-0007">Acetylation</keyword>
<keyword evidence="5" id="KW-0808">Transferase</keyword>
<keyword evidence="14" id="KW-1185">Reference proteome</keyword>
<evidence type="ECO:0000256" key="9">
    <source>
        <dbReference type="ARBA" id="ARBA00024016"/>
    </source>
</evidence>
<evidence type="ECO:0000256" key="7">
    <source>
        <dbReference type="ARBA" id="ARBA00022990"/>
    </source>
</evidence>
<evidence type="ECO:0000256" key="1">
    <source>
        <dbReference type="ARBA" id="ARBA00001933"/>
    </source>
</evidence>
<dbReference type="UniPathway" id="UPA00334">
    <property type="reaction ID" value="UER00726"/>
</dbReference>
<evidence type="ECO:0000313" key="14">
    <source>
        <dbReference type="Proteomes" id="UP000005205"/>
    </source>
</evidence>
<evidence type="ECO:0000256" key="8">
    <source>
        <dbReference type="ARBA" id="ARBA00023239"/>
    </source>
</evidence>
<dbReference type="GO" id="GO:0030170">
    <property type="term" value="F:pyridoxal phosphate binding"/>
    <property type="evidence" value="ECO:0007669"/>
    <property type="project" value="InterPro"/>
</dbReference>
<evidence type="ECO:0000256" key="4">
    <source>
        <dbReference type="ARBA" id="ARBA00022576"/>
    </source>
</evidence>
<dbReference type="Pfam" id="PF00155">
    <property type="entry name" value="Aminotran_1_2"/>
    <property type="match status" value="1"/>
</dbReference>
<dbReference type="InterPro" id="IPR015422">
    <property type="entry name" value="PyrdxlP-dep_Trfase_small"/>
</dbReference>
<reference evidence="13" key="2">
    <citation type="submission" date="2016-04" db="UniProtKB">
        <authorList>
            <consortium name="EnsemblMetazoa"/>
        </authorList>
    </citation>
    <scope>IDENTIFICATION</scope>
</reference>
<accession>A0A158NEE8</accession>
<evidence type="ECO:0000256" key="10">
    <source>
        <dbReference type="ARBA" id="ARBA00049325"/>
    </source>
</evidence>